<comment type="caution">
    <text evidence="2">The sequence shown here is derived from an EMBL/GenBank/DDBJ whole genome shotgun (WGS) entry which is preliminary data.</text>
</comment>
<dbReference type="EMBL" id="JASJUT010000001">
    <property type="protein sequence ID" value="MDK2593473.1"/>
    <property type="molecule type" value="Genomic_DNA"/>
</dbReference>
<dbReference type="Proteomes" id="UP001231915">
    <property type="component" value="Unassembled WGS sequence"/>
</dbReference>
<keyword evidence="3" id="KW-1185">Reference proteome</keyword>
<dbReference type="RefSeq" id="WP_284135942.1">
    <property type="nucleotide sequence ID" value="NZ_JASJUT010000001.1"/>
</dbReference>
<protein>
    <recommendedName>
        <fullName evidence="4">Lipoprotein</fullName>
    </recommendedName>
</protein>
<evidence type="ECO:0008006" key="4">
    <source>
        <dbReference type="Google" id="ProtNLM"/>
    </source>
</evidence>
<name>A0ABT7EDW2_9GAMM</name>
<proteinExistence type="predicted"/>
<evidence type="ECO:0000313" key="3">
    <source>
        <dbReference type="Proteomes" id="UP001231915"/>
    </source>
</evidence>
<gene>
    <name evidence="2" type="ORF">QNM18_00145</name>
</gene>
<sequence>MNKTFSVISILAILLASCPFNSFAQNSYSFKVNIHWQDSITVEDANLVPTGITEGTFSFSYLLANAYNYNVHSMQESANFDEVSFTLQLPTGFESLGCNVLFVDNSPSPLAIFKRGNRLSMSFIQGYSAFHGSYKLICF</sequence>
<feature type="chain" id="PRO_5045369714" description="Lipoprotein" evidence="1">
    <location>
        <begin position="25"/>
        <end position="139"/>
    </location>
</feature>
<reference evidence="2 3" key="1">
    <citation type="submission" date="2023-05" db="EMBL/GenBank/DDBJ databases">
        <title>Pseudoalteromonas ardens sp. nov., Pseudoalteromonas obscura sp. nov., and Pseudoalteromonas umbrosa sp. nov., isolated from the coral Montipora capitata.</title>
        <authorList>
            <person name="Thomas E.M."/>
            <person name="Smith E.M."/>
            <person name="Papke E."/>
            <person name="Shlafstein M.D."/>
            <person name="Oline D.K."/>
            <person name="Videau P."/>
            <person name="Saw J.H."/>
            <person name="Strangman W.K."/>
            <person name="Ushijima B."/>
        </authorList>
    </citation>
    <scope>NUCLEOTIDE SEQUENCE [LARGE SCALE GENOMIC DNA]</scope>
    <source>
        <strain evidence="2 3">P94</strain>
    </source>
</reference>
<dbReference type="PROSITE" id="PS51257">
    <property type="entry name" value="PROKAR_LIPOPROTEIN"/>
    <property type="match status" value="1"/>
</dbReference>
<accession>A0ABT7EDW2</accession>
<evidence type="ECO:0000313" key="2">
    <source>
        <dbReference type="EMBL" id="MDK2593473.1"/>
    </source>
</evidence>
<keyword evidence="1" id="KW-0732">Signal</keyword>
<feature type="signal peptide" evidence="1">
    <location>
        <begin position="1"/>
        <end position="24"/>
    </location>
</feature>
<organism evidence="2 3">
    <name type="scientific">Pseudoalteromonas obscura</name>
    <dbReference type="NCBI Taxonomy" id="3048491"/>
    <lineage>
        <taxon>Bacteria</taxon>
        <taxon>Pseudomonadati</taxon>
        <taxon>Pseudomonadota</taxon>
        <taxon>Gammaproteobacteria</taxon>
        <taxon>Alteromonadales</taxon>
        <taxon>Pseudoalteromonadaceae</taxon>
        <taxon>Pseudoalteromonas</taxon>
    </lineage>
</organism>
<evidence type="ECO:0000256" key="1">
    <source>
        <dbReference type="SAM" id="SignalP"/>
    </source>
</evidence>